<dbReference type="HAMAP" id="MF_01810">
    <property type="entry name" value="YidC_type1"/>
    <property type="match status" value="1"/>
</dbReference>
<keyword evidence="10 13" id="KW-0143">Chaperone</keyword>
<dbReference type="PANTHER" id="PTHR12428">
    <property type="entry name" value="OXA1"/>
    <property type="match status" value="1"/>
</dbReference>
<dbReference type="PANTHER" id="PTHR12428:SF65">
    <property type="entry name" value="CYTOCHROME C OXIDASE ASSEMBLY PROTEIN COX18, MITOCHONDRIAL"/>
    <property type="match status" value="1"/>
</dbReference>
<feature type="domain" description="Membrane insertase YidC/Oxa/ALB C-terminal" evidence="15">
    <location>
        <begin position="392"/>
        <end position="569"/>
    </location>
</feature>
<keyword evidence="6 13" id="KW-0812">Transmembrane</keyword>
<dbReference type="NCBIfam" id="TIGR03593">
    <property type="entry name" value="yidC_nterm"/>
    <property type="match status" value="1"/>
</dbReference>
<feature type="transmembrane region" description="Helical" evidence="13">
    <location>
        <begin position="498"/>
        <end position="514"/>
    </location>
</feature>
<dbReference type="GO" id="GO:0032977">
    <property type="term" value="F:membrane insertase activity"/>
    <property type="evidence" value="ECO:0007669"/>
    <property type="project" value="InterPro"/>
</dbReference>
<dbReference type="AlphaFoldDB" id="A0A3E1K9E7"/>
<evidence type="ECO:0000256" key="2">
    <source>
        <dbReference type="ARBA" id="ARBA00010527"/>
    </source>
</evidence>
<evidence type="ECO:0000256" key="11">
    <source>
        <dbReference type="ARBA" id="ARBA00033245"/>
    </source>
</evidence>
<comment type="function">
    <text evidence="13">Required for the insertion and/or proper folding and/or complex formation of integral membrane proteins into the membrane. Involved in integration of membrane proteins that insert both dependently and independently of the Sec translocase complex, as well as at least some lipoproteins. Aids folding of multispanning membrane proteins.</text>
</comment>
<feature type="transmembrane region" description="Helical" evidence="13">
    <location>
        <begin position="392"/>
        <end position="410"/>
    </location>
</feature>
<evidence type="ECO:0000256" key="14">
    <source>
        <dbReference type="SAM" id="MobiDB-lite"/>
    </source>
</evidence>
<dbReference type="CDD" id="cd20070">
    <property type="entry name" value="5TM_YidC_Alb3"/>
    <property type="match status" value="1"/>
</dbReference>
<keyword evidence="9 13" id="KW-0472">Membrane</keyword>
<dbReference type="InterPro" id="IPR001708">
    <property type="entry name" value="YidC/ALB3/OXA1/COX18"/>
</dbReference>
<dbReference type="InterPro" id="IPR047196">
    <property type="entry name" value="YidC_ALB_C"/>
</dbReference>
<name>A0A3E1K9E7_9GAMM</name>
<evidence type="ECO:0000256" key="12">
    <source>
        <dbReference type="ARBA" id="ARBA00033342"/>
    </source>
</evidence>
<dbReference type="OrthoDB" id="9780552at2"/>
<dbReference type="RefSeq" id="WP_116650711.1">
    <property type="nucleotide sequence ID" value="NZ_QUZK01000036.1"/>
</dbReference>
<comment type="caution">
    <text evidence="17">The sequence shown here is derived from an EMBL/GenBank/DDBJ whole genome shotgun (WGS) entry which is preliminary data.</text>
</comment>
<keyword evidence="8 13" id="KW-1133">Transmembrane helix</keyword>
<evidence type="ECO:0000256" key="10">
    <source>
        <dbReference type="ARBA" id="ARBA00023186"/>
    </source>
</evidence>
<comment type="subunit">
    <text evidence="13">Interacts with the Sec translocase complex via SecD. Specifically interacts with transmembrane segments of nascent integral membrane proteins during membrane integration.</text>
</comment>
<evidence type="ECO:0000256" key="9">
    <source>
        <dbReference type="ARBA" id="ARBA00023136"/>
    </source>
</evidence>
<dbReference type="GO" id="GO:0015031">
    <property type="term" value="P:protein transport"/>
    <property type="evidence" value="ECO:0007669"/>
    <property type="project" value="UniProtKB-KW"/>
</dbReference>
<dbReference type="InterPro" id="IPR028055">
    <property type="entry name" value="YidC/Oxa/ALB_C"/>
</dbReference>
<dbReference type="GO" id="GO:0005886">
    <property type="term" value="C:plasma membrane"/>
    <property type="evidence" value="ECO:0007669"/>
    <property type="project" value="UniProtKB-SubCell"/>
</dbReference>
<dbReference type="Proteomes" id="UP000260351">
    <property type="component" value="Unassembled WGS sequence"/>
</dbReference>
<feature type="transmembrane region" description="Helical" evidence="13">
    <location>
        <begin position="535"/>
        <end position="555"/>
    </location>
</feature>
<gene>
    <name evidence="13 17" type="primary">yidC</name>
    <name evidence="17" type="ORF">DZC52_08500</name>
</gene>
<evidence type="ECO:0000256" key="6">
    <source>
        <dbReference type="ARBA" id="ARBA00022692"/>
    </source>
</evidence>
<keyword evidence="4 13" id="KW-0813">Transport</keyword>
<dbReference type="EMBL" id="QUZK01000036">
    <property type="protein sequence ID" value="RFF30344.1"/>
    <property type="molecule type" value="Genomic_DNA"/>
</dbReference>
<evidence type="ECO:0000256" key="8">
    <source>
        <dbReference type="ARBA" id="ARBA00022989"/>
    </source>
</evidence>
<dbReference type="InterPro" id="IPR019998">
    <property type="entry name" value="Membr_insert_YidC"/>
</dbReference>
<comment type="subcellular location">
    <subcellularLocation>
        <location evidence="1">Cell inner membrane</location>
        <topology evidence="1">Multi-pass membrane protein</topology>
    </subcellularLocation>
    <subcellularLocation>
        <location evidence="13">Cell membrane</location>
        <topology evidence="13">Multi-pass membrane protein</topology>
    </subcellularLocation>
</comment>
<dbReference type="GO" id="GO:0051205">
    <property type="term" value="P:protein insertion into membrane"/>
    <property type="evidence" value="ECO:0007669"/>
    <property type="project" value="TreeGrafter"/>
</dbReference>
<keyword evidence="18" id="KW-1185">Reference proteome</keyword>
<feature type="compositionally biased region" description="Polar residues" evidence="14">
    <location>
        <begin position="36"/>
        <end position="47"/>
    </location>
</feature>
<proteinExistence type="inferred from homology"/>
<dbReference type="Gene3D" id="2.70.98.90">
    <property type="match status" value="1"/>
</dbReference>
<dbReference type="Pfam" id="PF14849">
    <property type="entry name" value="YidC_periplas"/>
    <property type="match status" value="1"/>
</dbReference>
<dbReference type="InterPro" id="IPR028053">
    <property type="entry name" value="Membr_insert_YidC_N"/>
</dbReference>
<dbReference type="Pfam" id="PF02096">
    <property type="entry name" value="60KD_IMP"/>
    <property type="match status" value="1"/>
</dbReference>
<dbReference type="NCBIfam" id="NF002352">
    <property type="entry name" value="PRK01318.1-3"/>
    <property type="match status" value="1"/>
</dbReference>
<protein>
    <recommendedName>
        <fullName evidence="3 13">Membrane protein insertase YidC</fullName>
    </recommendedName>
    <alternativeName>
        <fullName evidence="12 13">Foldase YidC</fullName>
    </alternativeName>
    <alternativeName>
        <fullName evidence="11 13">Membrane integrase YidC</fullName>
    </alternativeName>
    <alternativeName>
        <fullName evidence="13">Membrane protein YidC</fullName>
    </alternativeName>
</protein>
<evidence type="ECO:0000313" key="18">
    <source>
        <dbReference type="Proteomes" id="UP000260351"/>
    </source>
</evidence>
<sequence length="581" mass="65826">MNTRSFLLLLIGLLGFMVYLEWQKDYAPPPRPAAESGQQTVDASGTDRSAAGAGRSSDDPGDVPDVPDFADDPDASGNERSESADLPSAEPEVRASRRISIDTDVLNVDLDANGGTLVDLRLKDYPVSVDKQNEPFVLLVQDLPQLFVAQAGLVSADRPAPNHRTSWQFERDSYELQPGQDTLEVPLTWQHESGLQVVATWIFHRGNYIVDLEMEVINQSGETWQGARYVQLQKTRPDLSDAGWAFTNPERFSYNGAAVYSPEDALTKLGWDDMAEKPFQATFSGGWAAMIQHYFLAAWIPPEEQRHRYTTRQVGNGQLPRYLVAATSPQISVPAGERHTFTARLFAGPKLQNRLDEVAPGLRLTVDYRFFTIISRPLFWALDHIHTLIGHWGWSIVVLTLLIKLVFYKLTEAQFRSMGKLRKLQPRIQQLKERYGDDRQKFGQAMMEIYKKEKVNPLGGCLPILVQIPIFISLYWVLLESVELRQASFLWVPDLSQPDPYFILPILNGAFMIITQRLMPAAGMDPMQRKIMQGLPVVFAFLFALFPAGLVLYWATNAGVSLAQQWYILRRLDKEEERKRR</sequence>
<evidence type="ECO:0000259" key="16">
    <source>
        <dbReference type="Pfam" id="PF14849"/>
    </source>
</evidence>
<organism evidence="17 18">
    <name type="scientific">Wenzhouxiangella sediminis</name>
    <dbReference type="NCBI Taxonomy" id="1792836"/>
    <lineage>
        <taxon>Bacteria</taxon>
        <taxon>Pseudomonadati</taxon>
        <taxon>Pseudomonadota</taxon>
        <taxon>Gammaproteobacteria</taxon>
        <taxon>Chromatiales</taxon>
        <taxon>Wenzhouxiangellaceae</taxon>
        <taxon>Wenzhouxiangella</taxon>
    </lineage>
</organism>
<dbReference type="NCBIfam" id="TIGR03592">
    <property type="entry name" value="yidC_oxa1_cterm"/>
    <property type="match status" value="1"/>
</dbReference>
<accession>A0A3E1K9E7</accession>
<evidence type="ECO:0000259" key="15">
    <source>
        <dbReference type="Pfam" id="PF02096"/>
    </source>
</evidence>
<evidence type="ECO:0000256" key="3">
    <source>
        <dbReference type="ARBA" id="ARBA00015325"/>
    </source>
</evidence>
<feature type="domain" description="Membrane insertase YidC N-terminal" evidence="16">
    <location>
        <begin position="98"/>
        <end position="380"/>
    </location>
</feature>
<dbReference type="PRINTS" id="PR01900">
    <property type="entry name" value="YIDCPROTEIN"/>
</dbReference>
<evidence type="ECO:0000256" key="1">
    <source>
        <dbReference type="ARBA" id="ARBA00004429"/>
    </source>
</evidence>
<keyword evidence="7 13" id="KW-0653">Protein transport</keyword>
<comment type="similarity">
    <text evidence="2 13">Belongs to the OXA1/ALB3/YidC family. Type 1 subfamily.</text>
</comment>
<evidence type="ECO:0000256" key="5">
    <source>
        <dbReference type="ARBA" id="ARBA00022475"/>
    </source>
</evidence>
<feature type="region of interest" description="Disordered" evidence="14">
    <location>
        <begin position="29"/>
        <end position="94"/>
    </location>
</feature>
<keyword evidence="5 13" id="KW-1003">Cell membrane</keyword>
<dbReference type="InterPro" id="IPR038221">
    <property type="entry name" value="YidC_periplasmic_sf"/>
</dbReference>
<evidence type="ECO:0000256" key="4">
    <source>
        <dbReference type="ARBA" id="ARBA00022448"/>
    </source>
</evidence>
<evidence type="ECO:0000313" key="17">
    <source>
        <dbReference type="EMBL" id="RFF30344.1"/>
    </source>
</evidence>
<evidence type="ECO:0000256" key="7">
    <source>
        <dbReference type="ARBA" id="ARBA00022927"/>
    </source>
</evidence>
<dbReference type="PRINTS" id="PR00701">
    <property type="entry name" value="60KDINNERMP"/>
</dbReference>
<dbReference type="CDD" id="cd19961">
    <property type="entry name" value="EcYidC-like_peri"/>
    <property type="match status" value="1"/>
</dbReference>
<evidence type="ECO:0000256" key="13">
    <source>
        <dbReference type="HAMAP-Rule" id="MF_01810"/>
    </source>
</evidence>
<feature type="transmembrane region" description="Helical" evidence="13">
    <location>
        <begin position="455"/>
        <end position="478"/>
    </location>
</feature>
<reference evidence="17 18" key="1">
    <citation type="submission" date="2018-08" db="EMBL/GenBank/DDBJ databases">
        <title>Wenzhouxiangella salilacus sp. nov., a novel bacterium isolated from a saline lake in Xinjiang Province, China.</title>
        <authorList>
            <person name="Han S."/>
        </authorList>
    </citation>
    <scope>NUCLEOTIDE SEQUENCE [LARGE SCALE GENOMIC DNA]</scope>
    <source>
        <strain evidence="17 18">XDB06</strain>
    </source>
</reference>